<reference evidence="1 2" key="1">
    <citation type="journal article" date="2014" name="Genome Announc.">
        <title>Draft Genome Sequence of the Iron-Oxidizing, Acidophilic, and Halotolerant 'Thiobacillus prosperus' Type Strain DSM 5130.</title>
        <authorList>
            <person name="Ossandon F.J."/>
            <person name="Cardenas J.P."/>
            <person name="Corbett M."/>
            <person name="Quatrini R."/>
            <person name="Holmes D.S."/>
            <person name="Watkin E."/>
        </authorList>
    </citation>
    <scope>NUCLEOTIDE SEQUENCE [LARGE SCALE GENOMIC DNA]</scope>
    <source>
        <strain evidence="1 2">DSM 5130</strain>
    </source>
</reference>
<dbReference type="Gene3D" id="1.20.1260.10">
    <property type="match status" value="1"/>
</dbReference>
<dbReference type="Pfam" id="PF04305">
    <property type="entry name" value="DUF455"/>
    <property type="match status" value="1"/>
</dbReference>
<name>A0A1A6C797_9GAMM</name>
<accession>A0A1A6C797</accession>
<dbReference type="PANTHER" id="PTHR42782">
    <property type="entry name" value="SI:CH73-314G15.3"/>
    <property type="match status" value="1"/>
</dbReference>
<dbReference type="PANTHER" id="PTHR42782:SF4">
    <property type="entry name" value="DUF455 DOMAIN-CONTAINING PROTEIN"/>
    <property type="match status" value="1"/>
</dbReference>
<dbReference type="InterPro" id="IPR007402">
    <property type="entry name" value="DUF455"/>
</dbReference>
<dbReference type="InterPro" id="IPR012347">
    <property type="entry name" value="Ferritin-like"/>
</dbReference>
<keyword evidence="2" id="KW-1185">Reference proteome</keyword>
<dbReference type="CDD" id="cd00657">
    <property type="entry name" value="Ferritin_like"/>
    <property type="match status" value="1"/>
</dbReference>
<evidence type="ECO:0000313" key="1">
    <source>
        <dbReference type="EMBL" id="OBS10432.1"/>
    </source>
</evidence>
<sequence>MSAPKASERIDPAEQSAGRYARVHGALMESDPACKCAAAAALWRDWQTGALAVEAAAAPPVAVPVPGRPTRPRLVAPRELPRRGLGTQEGRAALVHAVAHIEFNAVNLALDAVYRFRELPDDFAGDWLRIAAEEARHFGMVRERLQDLGCDYGDYPAHNGLWEMACKTDRDPLLRMALVPRVLEARGLDVTPGMIERLSAAGDLETVAVLEVILREEVGHVAAGSRWYAELCRARGLEPEATFRELVREHAPGHVQGPLHAEARLAAGFSAAELDGLESLRLRRD</sequence>
<gene>
    <name evidence="1" type="ORF">Thpro_020148</name>
</gene>
<dbReference type="STRING" id="160660.BJI67_09310"/>
<proteinExistence type="predicted"/>
<dbReference type="EMBL" id="JQSG02000001">
    <property type="protein sequence ID" value="OBS10432.1"/>
    <property type="molecule type" value="Genomic_DNA"/>
</dbReference>
<organism evidence="1 2">
    <name type="scientific">Acidihalobacter prosperus</name>
    <dbReference type="NCBI Taxonomy" id="160660"/>
    <lineage>
        <taxon>Bacteria</taxon>
        <taxon>Pseudomonadati</taxon>
        <taxon>Pseudomonadota</taxon>
        <taxon>Gammaproteobacteria</taxon>
        <taxon>Chromatiales</taxon>
        <taxon>Ectothiorhodospiraceae</taxon>
        <taxon>Acidihalobacter</taxon>
    </lineage>
</organism>
<dbReference type="Proteomes" id="UP000029273">
    <property type="component" value="Unassembled WGS sequence"/>
</dbReference>
<dbReference type="InterPro" id="IPR011197">
    <property type="entry name" value="UCP012318"/>
</dbReference>
<dbReference type="SUPFAM" id="SSF47240">
    <property type="entry name" value="Ferritin-like"/>
    <property type="match status" value="1"/>
</dbReference>
<protein>
    <recommendedName>
        <fullName evidence="3">Rhamnosyltransferase</fullName>
    </recommendedName>
</protein>
<evidence type="ECO:0000313" key="2">
    <source>
        <dbReference type="Proteomes" id="UP000029273"/>
    </source>
</evidence>
<evidence type="ECO:0008006" key="3">
    <source>
        <dbReference type="Google" id="ProtNLM"/>
    </source>
</evidence>
<comment type="caution">
    <text evidence="1">The sequence shown here is derived from an EMBL/GenBank/DDBJ whole genome shotgun (WGS) entry which is preliminary data.</text>
</comment>
<dbReference type="AlphaFoldDB" id="A0A1A6C797"/>
<dbReference type="PIRSF" id="PIRSF012318">
    <property type="entry name" value="UCP012318"/>
    <property type="match status" value="1"/>
</dbReference>
<dbReference type="InterPro" id="IPR009078">
    <property type="entry name" value="Ferritin-like_SF"/>
</dbReference>